<feature type="transmembrane region" description="Helical" evidence="1">
    <location>
        <begin position="91"/>
        <end position="111"/>
    </location>
</feature>
<keyword evidence="1" id="KW-0812">Transmembrane</keyword>
<evidence type="ECO:0000256" key="1">
    <source>
        <dbReference type="SAM" id="Phobius"/>
    </source>
</evidence>
<feature type="transmembrane region" description="Helical" evidence="1">
    <location>
        <begin position="146"/>
        <end position="165"/>
    </location>
</feature>
<name>A0A0C3F4S5_PILCF</name>
<evidence type="ECO:0000313" key="2">
    <source>
        <dbReference type="EMBL" id="KIM75064.1"/>
    </source>
</evidence>
<reference evidence="3" key="2">
    <citation type="submission" date="2015-01" db="EMBL/GenBank/DDBJ databases">
        <title>Evolutionary Origins and Diversification of the Mycorrhizal Mutualists.</title>
        <authorList>
            <consortium name="DOE Joint Genome Institute"/>
            <consortium name="Mycorrhizal Genomics Consortium"/>
            <person name="Kohler A."/>
            <person name="Kuo A."/>
            <person name="Nagy L.G."/>
            <person name="Floudas D."/>
            <person name="Copeland A."/>
            <person name="Barry K.W."/>
            <person name="Cichocki N."/>
            <person name="Veneault-Fourrey C."/>
            <person name="LaButti K."/>
            <person name="Lindquist E.A."/>
            <person name="Lipzen A."/>
            <person name="Lundell T."/>
            <person name="Morin E."/>
            <person name="Murat C."/>
            <person name="Riley R."/>
            <person name="Ohm R."/>
            <person name="Sun H."/>
            <person name="Tunlid A."/>
            <person name="Henrissat B."/>
            <person name="Grigoriev I.V."/>
            <person name="Hibbett D.S."/>
            <person name="Martin F."/>
        </authorList>
    </citation>
    <scope>NUCLEOTIDE SEQUENCE [LARGE SCALE GENOMIC DNA]</scope>
    <source>
        <strain evidence="3">F 1598</strain>
    </source>
</reference>
<dbReference type="HOGENOM" id="CLU_035509_12_0_1"/>
<proteinExistence type="predicted"/>
<dbReference type="OrthoDB" id="3258294at2759"/>
<dbReference type="AlphaFoldDB" id="A0A0C3F4S5"/>
<gene>
    <name evidence="2" type="ORF">PILCRDRAFT_13880</name>
</gene>
<dbReference type="InParanoid" id="A0A0C3F4S5"/>
<accession>A0A0C3F4S5</accession>
<evidence type="ECO:0000313" key="3">
    <source>
        <dbReference type="Proteomes" id="UP000054166"/>
    </source>
</evidence>
<dbReference type="EMBL" id="KN833051">
    <property type="protein sequence ID" value="KIM75064.1"/>
    <property type="molecule type" value="Genomic_DNA"/>
</dbReference>
<keyword evidence="3" id="KW-1185">Reference proteome</keyword>
<protein>
    <submittedName>
        <fullName evidence="2">Uncharacterized protein</fullName>
    </submittedName>
</protein>
<keyword evidence="1" id="KW-1133">Transmembrane helix</keyword>
<dbReference type="Proteomes" id="UP000054166">
    <property type="component" value="Unassembled WGS sequence"/>
</dbReference>
<feature type="transmembrane region" description="Helical" evidence="1">
    <location>
        <begin position="177"/>
        <end position="198"/>
    </location>
</feature>
<organism evidence="2 3">
    <name type="scientific">Piloderma croceum (strain F 1598)</name>
    <dbReference type="NCBI Taxonomy" id="765440"/>
    <lineage>
        <taxon>Eukaryota</taxon>
        <taxon>Fungi</taxon>
        <taxon>Dikarya</taxon>
        <taxon>Basidiomycota</taxon>
        <taxon>Agaricomycotina</taxon>
        <taxon>Agaricomycetes</taxon>
        <taxon>Agaricomycetidae</taxon>
        <taxon>Atheliales</taxon>
        <taxon>Atheliaceae</taxon>
        <taxon>Piloderma</taxon>
    </lineage>
</organism>
<reference evidence="2 3" key="1">
    <citation type="submission" date="2014-04" db="EMBL/GenBank/DDBJ databases">
        <authorList>
            <consortium name="DOE Joint Genome Institute"/>
            <person name="Kuo A."/>
            <person name="Tarkka M."/>
            <person name="Buscot F."/>
            <person name="Kohler A."/>
            <person name="Nagy L.G."/>
            <person name="Floudas D."/>
            <person name="Copeland A."/>
            <person name="Barry K.W."/>
            <person name="Cichocki N."/>
            <person name="Veneault-Fourrey C."/>
            <person name="LaButti K."/>
            <person name="Lindquist E.A."/>
            <person name="Lipzen A."/>
            <person name="Lundell T."/>
            <person name="Morin E."/>
            <person name="Murat C."/>
            <person name="Sun H."/>
            <person name="Tunlid A."/>
            <person name="Henrissat B."/>
            <person name="Grigoriev I.V."/>
            <person name="Hibbett D.S."/>
            <person name="Martin F."/>
            <person name="Nordberg H.P."/>
            <person name="Cantor M.N."/>
            <person name="Hua S.X."/>
        </authorList>
    </citation>
    <scope>NUCLEOTIDE SEQUENCE [LARGE SCALE GENOMIC DNA]</scope>
    <source>
        <strain evidence="2 3">F 1598</strain>
    </source>
</reference>
<sequence>MSALSTTSYIPFNSEAPTIFRTAQANNYIMVTFITLLLYDHGITLDKEFLIANELLQANPTTITDDNGKVVTSTDIAVGYIDHFSFLPLKFVIWSLRGLVAGAVVGGAVTVALTNRQWYMILYYQFLPGCWLYSSSSNPISGWPLWTAFLFVEGVLMLLTAYKLFSYRNQMNQTVAMLARDSIVYFIVIFVCLSLDIISDVDEFAISPSTPTLCISSVAVGRMMMNIHGLIMEDPEHTVHLQTLQFATRNNADSEMIEEGTGGEA</sequence>
<keyword evidence="1" id="KW-0472">Membrane</keyword>